<dbReference type="Pfam" id="PF11326">
    <property type="entry name" value="PANTS-like"/>
    <property type="match status" value="1"/>
</dbReference>
<dbReference type="InterPro" id="IPR021475">
    <property type="entry name" value="Pants/Emi1-like"/>
</dbReference>
<dbReference type="GeneID" id="70292849"/>
<dbReference type="PANTHER" id="PTHR28052:SF1">
    <property type="entry name" value="UPF0545 PROTEIN C22ORF39"/>
    <property type="match status" value="1"/>
</dbReference>
<proteinExistence type="predicted"/>
<protein>
    <recommendedName>
        <fullName evidence="4">Early meiotic induction protein 1</fullName>
    </recommendedName>
</protein>
<accession>A0A9P8CU85</accession>
<dbReference type="PANTHER" id="PTHR28052">
    <property type="entry name" value="UPF0545 PROTEIN C22ORF39"/>
    <property type="match status" value="1"/>
</dbReference>
<dbReference type="OrthoDB" id="2017405at2759"/>
<reference evidence="2" key="1">
    <citation type="journal article" date="2021" name="IMA Fungus">
        <title>Genomic characterization of three marine fungi, including Emericellopsis atlantica sp. nov. with signatures of a generalist lifestyle and marine biomass degradation.</title>
        <authorList>
            <person name="Hagestad O.C."/>
            <person name="Hou L."/>
            <person name="Andersen J.H."/>
            <person name="Hansen E.H."/>
            <person name="Altermark B."/>
            <person name="Li C."/>
            <person name="Kuhnert E."/>
            <person name="Cox R.J."/>
            <person name="Crous P.W."/>
            <person name="Spatafora J.W."/>
            <person name="Lail K."/>
            <person name="Amirebrahimi M."/>
            <person name="Lipzen A."/>
            <person name="Pangilinan J."/>
            <person name="Andreopoulos W."/>
            <person name="Hayes R.D."/>
            <person name="Ng V."/>
            <person name="Grigoriev I.V."/>
            <person name="Jackson S.A."/>
            <person name="Sutton T.D.S."/>
            <person name="Dobson A.D.W."/>
            <person name="Rama T."/>
        </authorList>
    </citation>
    <scope>NUCLEOTIDE SEQUENCE</scope>
    <source>
        <strain evidence="2">TS7</strain>
    </source>
</reference>
<organism evidence="2 3">
    <name type="scientific">Emericellopsis atlantica</name>
    <dbReference type="NCBI Taxonomy" id="2614577"/>
    <lineage>
        <taxon>Eukaryota</taxon>
        <taxon>Fungi</taxon>
        <taxon>Dikarya</taxon>
        <taxon>Ascomycota</taxon>
        <taxon>Pezizomycotina</taxon>
        <taxon>Sordariomycetes</taxon>
        <taxon>Hypocreomycetidae</taxon>
        <taxon>Hypocreales</taxon>
        <taxon>Bionectriaceae</taxon>
        <taxon>Emericellopsis</taxon>
    </lineage>
</organism>
<feature type="region of interest" description="Disordered" evidence="1">
    <location>
        <begin position="227"/>
        <end position="251"/>
    </location>
</feature>
<feature type="region of interest" description="Disordered" evidence="1">
    <location>
        <begin position="1"/>
        <end position="111"/>
    </location>
</feature>
<dbReference type="RefSeq" id="XP_046121340.1">
    <property type="nucleotide sequence ID" value="XM_046261946.1"/>
</dbReference>
<feature type="compositionally biased region" description="Basic and acidic residues" evidence="1">
    <location>
        <begin position="227"/>
        <end position="243"/>
    </location>
</feature>
<keyword evidence="3" id="KW-1185">Reference proteome</keyword>
<evidence type="ECO:0000313" key="2">
    <source>
        <dbReference type="EMBL" id="KAG9257416.1"/>
    </source>
</evidence>
<dbReference type="Proteomes" id="UP000887229">
    <property type="component" value="Unassembled WGS sequence"/>
</dbReference>
<comment type="caution">
    <text evidence="2">The sequence shown here is derived from an EMBL/GenBank/DDBJ whole genome shotgun (WGS) entry which is preliminary data.</text>
</comment>
<gene>
    <name evidence="2" type="ORF">F5Z01DRAFT_633361</name>
</gene>
<dbReference type="EMBL" id="MU251245">
    <property type="protein sequence ID" value="KAG9257416.1"/>
    <property type="molecule type" value="Genomic_DNA"/>
</dbReference>
<name>A0A9P8CU85_9HYPO</name>
<evidence type="ECO:0000313" key="3">
    <source>
        <dbReference type="Proteomes" id="UP000887229"/>
    </source>
</evidence>
<sequence>MGWLWASGSPKEPTAPPADKAATTTTTSPSTSAPKTAPNEPSMDPEIQKFFDLFNNDSKKPEPPTPAPKSDPTSSGPSQAEPESKSSWFALKASKSIDPASENAPPRDPLSEALLPTEMSCRQAFDLAWACNSLGGQFNAVYRNGEMRSCSQQWDDFWFCMRTKSHTGAVKADAVRQHYRNKEYEKYYKPGARSSEDIWQSRDWVVRDDEVFTQAFDANTQLDDDEWRRKDNERRRQVRESLGIDKPANAS</sequence>
<evidence type="ECO:0000256" key="1">
    <source>
        <dbReference type="SAM" id="MobiDB-lite"/>
    </source>
</evidence>
<feature type="compositionally biased region" description="Low complexity" evidence="1">
    <location>
        <begin position="17"/>
        <end position="38"/>
    </location>
</feature>
<evidence type="ECO:0008006" key="4">
    <source>
        <dbReference type="Google" id="ProtNLM"/>
    </source>
</evidence>
<dbReference type="AlphaFoldDB" id="A0A9P8CU85"/>